<dbReference type="PROSITE" id="PS01066">
    <property type="entry name" value="UPP_SYNTHASE"/>
    <property type="match status" value="1"/>
</dbReference>
<feature type="binding site" evidence="2">
    <location>
        <begin position="61"/>
        <end position="63"/>
    </location>
    <ligand>
        <name>substrate</name>
    </ligand>
</feature>
<gene>
    <name evidence="3" type="ORF">INF20_05205</name>
</gene>
<dbReference type="CDD" id="cd00475">
    <property type="entry name" value="Cis_IPPS"/>
    <property type="match status" value="1"/>
</dbReference>
<evidence type="ECO:0000256" key="1">
    <source>
        <dbReference type="ARBA" id="ARBA00022679"/>
    </source>
</evidence>
<comment type="subunit">
    <text evidence="2">Homodimer.</text>
</comment>
<proteinExistence type="inferred from homology"/>
<keyword evidence="2" id="KW-0479">Metal-binding</keyword>
<feature type="binding site" evidence="2">
    <location>
        <position position="67"/>
    </location>
    <ligand>
        <name>substrate</name>
    </ligand>
</feature>
<feature type="active site" evidence="2">
    <location>
        <position position="16"/>
    </location>
</feature>
<dbReference type="EMBL" id="JADCKA010000007">
    <property type="protein sequence ID" value="MBE5035677.1"/>
    <property type="molecule type" value="Genomic_DNA"/>
</dbReference>
<protein>
    <recommendedName>
        <fullName evidence="2">Isoprenyl transferase</fullName>
        <ecNumber evidence="2">2.5.1.-</ecNumber>
    </recommendedName>
</protein>
<feature type="binding site" evidence="2">
    <location>
        <position position="33"/>
    </location>
    <ligand>
        <name>substrate</name>
    </ligand>
</feature>
<feature type="binding site" evidence="2">
    <location>
        <begin position="192"/>
        <end position="194"/>
    </location>
    <ligand>
        <name>substrate</name>
    </ligand>
</feature>
<dbReference type="InterPro" id="IPR001441">
    <property type="entry name" value="UPP_synth-like"/>
</dbReference>
<comment type="similarity">
    <text evidence="2">Belongs to the UPP synthase family.</text>
</comment>
<dbReference type="InterPro" id="IPR018520">
    <property type="entry name" value="UPP_synth-like_CS"/>
</dbReference>
<dbReference type="SUPFAM" id="SSF64005">
    <property type="entry name" value="Undecaprenyl diphosphate synthase"/>
    <property type="match status" value="1"/>
</dbReference>
<keyword evidence="4" id="KW-1185">Reference proteome</keyword>
<reference evidence="3 4" key="1">
    <citation type="submission" date="2020-10" db="EMBL/GenBank/DDBJ databases">
        <title>ChiBAC.</title>
        <authorList>
            <person name="Zenner C."/>
            <person name="Hitch T.C.A."/>
            <person name="Clavel T."/>
        </authorList>
    </citation>
    <scope>NUCLEOTIDE SEQUENCE [LARGE SCALE GENOMIC DNA]</scope>
    <source>
        <strain evidence="3 4">DSM 108706</strain>
    </source>
</reference>
<comment type="caution">
    <text evidence="3">The sequence shown here is derived from an EMBL/GenBank/DDBJ whole genome shotgun (WGS) entry which is preliminary data.</text>
</comment>
<dbReference type="Gene3D" id="3.40.1180.10">
    <property type="entry name" value="Decaprenyl diphosphate synthase-like"/>
    <property type="match status" value="1"/>
</dbReference>
<feature type="binding site" evidence="2">
    <location>
        <position position="186"/>
    </location>
    <ligand>
        <name>substrate</name>
    </ligand>
</feature>
<feature type="binding site" evidence="2">
    <location>
        <position position="21"/>
    </location>
    <ligand>
        <name>substrate</name>
    </ligand>
</feature>
<keyword evidence="1 2" id="KW-0808">Transferase</keyword>
<feature type="binding site" evidence="2">
    <location>
        <position position="29"/>
    </location>
    <ligand>
        <name>substrate</name>
    </ligand>
</feature>
<keyword evidence="2" id="KW-0460">Magnesium</keyword>
<feature type="binding site" evidence="2">
    <location>
        <position position="16"/>
    </location>
    <ligand>
        <name>Mg(2+)</name>
        <dbReference type="ChEBI" id="CHEBI:18420"/>
    </ligand>
</feature>
<dbReference type="PANTHER" id="PTHR10291">
    <property type="entry name" value="DEHYDRODOLICHYL DIPHOSPHATE SYNTHASE FAMILY MEMBER"/>
    <property type="match status" value="1"/>
</dbReference>
<feature type="binding site" evidence="2">
    <location>
        <position position="205"/>
    </location>
    <ligand>
        <name>Mg(2+)</name>
        <dbReference type="ChEBI" id="CHEBI:18420"/>
    </ligand>
</feature>
<feature type="binding site" evidence="2">
    <location>
        <position position="65"/>
    </location>
    <ligand>
        <name>substrate</name>
    </ligand>
</feature>
<comment type="function">
    <text evidence="2">Catalyzes the condensation of isopentenyl diphosphate (IPP) with allylic pyrophosphates generating different type of terpenoids.</text>
</comment>
<evidence type="ECO:0000313" key="3">
    <source>
        <dbReference type="EMBL" id="MBE5035677.1"/>
    </source>
</evidence>
<accession>A0ABR9QXR5</accession>
<dbReference type="NCBIfam" id="NF011405">
    <property type="entry name" value="PRK14830.1"/>
    <property type="match status" value="1"/>
</dbReference>
<dbReference type="HAMAP" id="MF_01139">
    <property type="entry name" value="ISPT"/>
    <property type="match status" value="1"/>
</dbReference>
<organism evidence="3 4">
    <name type="scientific">Gallibacter intestinalis</name>
    <dbReference type="NCBI Taxonomy" id="2779356"/>
    <lineage>
        <taxon>Bacteria</taxon>
        <taxon>Bacillati</taxon>
        <taxon>Bacillota</taxon>
        <taxon>Clostridia</taxon>
        <taxon>Eubacteriales</taxon>
        <taxon>Eubacteriaceae</taxon>
        <taxon>Gallibacter</taxon>
    </lineage>
</organism>
<name>A0ABR9QXR5_9FIRM</name>
<dbReference type="EC" id="2.5.1.-" evidence="2"/>
<dbReference type="PANTHER" id="PTHR10291:SF0">
    <property type="entry name" value="DEHYDRODOLICHYL DIPHOSPHATE SYNTHASE 2"/>
    <property type="match status" value="1"/>
</dbReference>
<evidence type="ECO:0000313" key="4">
    <source>
        <dbReference type="Proteomes" id="UP001516588"/>
    </source>
</evidence>
<dbReference type="RefSeq" id="WP_226385325.1">
    <property type="nucleotide sequence ID" value="NZ_JADCKA010000007.1"/>
</dbReference>
<comment type="cofactor">
    <cofactor evidence="2">
        <name>Mg(2+)</name>
        <dbReference type="ChEBI" id="CHEBI:18420"/>
    </cofactor>
    <text evidence="2">Binds 2 magnesium ions per subunit.</text>
</comment>
<dbReference type="Pfam" id="PF01255">
    <property type="entry name" value="Prenyltransf"/>
    <property type="match status" value="1"/>
</dbReference>
<dbReference type="Proteomes" id="UP001516588">
    <property type="component" value="Unassembled WGS sequence"/>
</dbReference>
<feature type="binding site" evidence="2">
    <location>
        <begin position="17"/>
        <end position="20"/>
    </location>
    <ligand>
        <name>substrate</name>
    </ligand>
</feature>
<dbReference type="NCBIfam" id="TIGR00055">
    <property type="entry name" value="uppS"/>
    <property type="match status" value="1"/>
</dbReference>
<evidence type="ECO:0000256" key="2">
    <source>
        <dbReference type="HAMAP-Rule" id="MF_01139"/>
    </source>
</evidence>
<feature type="active site" description="Proton acceptor" evidence="2">
    <location>
        <position position="64"/>
    </location>
</feature>
<dbReference type="GO" id="GO:0016740">
    <property type="term" value="F:transferase activity"/>
    <property type="evidence" value="ECO:0007669"/>
    <property type="project" value="UniProtKB-KW"/>
</dbReference>
<dbReference type="InterPro" id="IPR036424">
    <property type="entry name" value="UPP_synth-like_sf"/>
</dbReference>
<sequence length="239" mass="27283">MIDYERIPAHVAIIMDGNGRWAEKRKLPRVMGHNAGMKAMKEIVRHAGEIGVEYLTVYAFSTENWKRSEEEVSGIFNLLIKYVDSELKELCDSNVKVSILGDWSGLSDKVKEKLLMTLDSTKNNTGLKFNIALNYGSRDEMVRAAKSIAEDAALGKITADDVDEKLFSKKLYTGQQEIPDPDLVIRTSGEIRLSNFLLWQLAYAEMVFTDTLWPDYTPEEFEKSIEIFQSRDRRFGGRK</sequence>